<comment type="cofactor">
    <cofactor evidence="1">
        <name>siroheme</name>
        <dbReference type="ChEBI" id="CHEBI:60052"/>
    </cofactor>
</comment>
<keyword evidence="11" id="KW-0883">Thioether bond</keyword>
<dbReference type="SUPFAM" id="SSF56014">
    <property type="entry name" value="Nitrite and sulphite reductase 4Fe-4S domain-like"/>
    <property type="match status" value="2"/>
</dbReference>
<accession>A0A7S0UMK6</accession>
<dbReference type="InterPro" id="IPR006066">
    <property type="entry name" value="NO2/SO3_Rdtase_FeS/sirohaem_BS"/>
</dbReference>
<dbReference type="FunFam" id="3.30.413.10:FF:000014">
    <property type="entry name" value="Sulfite reductase [ferredoxin], chloroplastic"/>
    <property type="match status" value="1"/>
</dbReference>
<name>A0A7S0UMK6_9CHLO</name>
<keyword evidence="10" id="KW-0479">Metal-binding</keyword>
<comment type="function">
    <text evidence="4">Essential protein with sulfite reductase activity required in assimilatory sulfate reduction pathway during both primary and secondary metabolism and thus involved in development and growth.</text>
</comment>
<evidence type="ECO:0000256" key="16">
    <source>
        <dbReference type="ARBA" id="ARBA00049518"/>
    </source>
</evidence>
<evidence type="ECO:0000256" key="17">
    <source>
        <dbReference type="SAM" id="MobiDB-lite"/>
    </source>
</evidence>
<keyword evidence="9" id="KW-0349">Heme</keyword>
<sequence>MQLSLNSNRLHVAGASAKPIVLPISANLASRGKQVITNVATPSKNPTSKLAKRSRVEIIKEQSDYLRHPLMEELVNENTFITEDSVQLMKFHGSYQQDHREKRTFGKGKAYMFMMRTRQPAGLVTNRLYLTMDELADKFGNGTLRLTTRQAYQLHGVLKHDLKTVFSSVVQNMGSTLGACGDVNRNVMGASPPLVNRPDYQYCMKYANDIADLLTPQSGAYYDIWLDGEKFVSFQKENPKVTKDRAYNGFGTNFENSPEPLYGAQFLPRKFKVAVTVPGDNSVDIYTNDLGVIVICDDKGELQGFNLTVGGGLGRTHRDNDTFPRLADHIGYVDKDDIFHAVKAVLAAQRDYGRRDNRRQARLKYLIHEWGIDKFKSVVEQYMGKKFQEFKPLPKWEYKDYMGWGEQGDGNLYYGVYVQNGRIKGEGKKALRAVIEKFGIPVTLTPHQSIILRNIEPAWKEEVIAMLAKGGIKDINEWDTIDRLSMACPAMPLCGLAVTEAERGLPDVNVRIRNMLKTVGLPDESLVVRMTGCPNGCARPYLAEIGFVGDGPNSYQLWLGGSSNQTRLATTYQERLKLKDFENVLEPMFLAWREHRQADERFGDFVSRIGFNELKKLAPSRVVPEAPKKKPAPKKPAAAAKK</sequence>
<proteinExistence type="inferred from homology"/>
<dbReference type="PANTHER" id="PTHR11493:SF47">
    <property type="entry name" value="SULFITE REDUCTASE [NADPH] SUBUNIT BETA"/>
    <property type="match status" value="1"/>
</dbReference>
<dbReference type="PRINTS" id="PR00397">
    <property type="entry name" value="SIROHAEM"/>
</dbReference>
<feature type="domain" description="Nitrite/sulphite reductase 4Fe-4S" evidence="18">
    <location>
        <begin position="210"/>
        <end position="387"/>
    </location>
</feature>
<evidence type="ECO:0000256" key="10">
    <source>
        <dbReference type="ARBA" id="ARBA00022723"/>
    </source>
</evidence>
<evidence type="ECO:0000256" key="3">
    <source>
        <dbReference type="ARBA" id="ARBA00002010"/>
    </source>
</evidence>
<keyword evidence="14" id="KW-0411">Iron-sulfur</keyword>
<evidence type="ECO:0000256" key="14">
    <source>
        <dbReference type="ARBA" id="ARBA00023014"/>
    </source>
</evidence>
<dbReference type="Pfam" id="PF01077">
    <property type="entry name" value="NIR_SIR"/>
    <property type="match status" value="2"/>
</dbReference>
<dbReference type="NCBIfam" id="TIGR02042">
    <property type="entry name" value="sir"/>
    <property type="match status" value="1"/>
</dbReference>
<comment type="similarity">
    <text evidence="6">Belongs to the nitrite and sulfite reductase 4Fe-4S domain family.</text>
</comment>
<evidence type="ECO:0000256" key="12">
    <source>
        <dbReference type="ARBA" id="ARBA00023002"/>
    </source>
</evidence>
<protein>
    <recommendedName>
        <fullName evidence="7">assimilatory sulfite reductase (ferredoxin)</fullName>
        <ecNumber evidence="7">1.8.7.1</ecNumber>
    </recommendedName>
</protein>
<dbReference type="EMBL" id="HBFM01005405">
    <property type="protein sequence ID" value="CAD8766765.1"/>
    <property type="molecule type" value="Transcribed_RNA"/>
</dbReference>
<keyword evidence="13" id="KW-0408">Iron</keyword>
<evidence type="ECO:0000256" key="7">
    <source>
        <dbReference type="ARBA" id="ARBA00012353"/>
    </source>
</evidence>
<dbReference type="InterPro" id="IPR005117">
    <property type="entry name" value="NiRdtase/SiRdtase_haem-b_fer"/>
</dbReference>
<dbReference type="GO" id="GO:0016002">
    <property type="term" value="F:sulfite reductase activity"/>
    <property type="evidence" value="ECO:0007669"/>
    <property type="project" value="TreeGrafter"/>
</dbReference>
<evidence type="ECO:0000256" key="15">
    <source>
        <dbReference type="ARBA" id="ARBA00046513"/>
    </source>
</evidence>
<dbReference type="InterPro" id="IPR045854">
    <property type="entry name" value="NO2/SO3_Rdtase_4Fe4S_sf"/>
</dbReference>
<evidence type="ECO:0000256" key="4">
    <source>
        <dbReference type="ARBA" id="ARBA00003329"/>
    </source>
</evidence>
<dbReference type="Pfam" id="PF03460">
    <property type="entry name" value="NIR_SIR_ferr"/>
    <property type="match status" value="2"/>
</dbReference>
<evidence type="ECO:0000256" key="11">
    <source>
        <dbReference type="ARBA" id="ARBA00022784"/>
    </source>
</evidence>
<evidence type="ECO:0000256" key="8">
    <source>
        <dbReference type="ARBA" id="ARBA00022485"/>
    </source>
</evidence>
<dbReference type="PANTHER" id="PTHR11493">
    <property type="entry name" value="SULFITE REDUCTASE [NADPH] SUBUNIT BETA-RELATED"/>
    <property type="match status" value="1"/>
</dbReference>
<evidence type="ECO:0000256" key="2">
    <source>
        <dbReference type="ARBA" id="ARBA00001966"/>
    </source>
</evidence>
<comment type="catalytic activity">
    <reaction evidence="16">
        <text>hydrogen sulfide + 6 oxidized [2Fe-2S]-[ferredoxin] + 3 H2O = sulfite + 6 reduced [2Fe-2S]-[ferredoxin] + 7 H(+)</text>
        <dbReference type="Rhea" id="RHEA:23132"/>
        <dbReference type="Rhea" id="RHEA-COMP:10000"/>
        <dbReference type="Rhea" id="RHEA-COMP:10001"/>
        <dbReference type="ChEBI" id="CHEBI:15377"/>
        <dbReference type="ChEBI" id="CHEBI:15378"/>
        <dbReference type="ChEBI" id="CHEBI:17359"/>
        <dbReference type="ChEBI" id="CHEBI:29919"/>
        <dbReference type="ChEBI" id="CHEBI:33737"/>
        <dbReference type="ChEBI" id="CHEBI:33738"/>
        <dbReference type="EC" id="1.8.7.1"/>
    </reaction>
</comment>
<comment type="function">
    <text evidence="3">DNA-binding protein that binds to both double-stranded and single-stranded DNA without significant sequence specificity to reversibly repress the transcriptional activity of chloroplast nucleoids by promoting DNA compaction and possibly regulate DNA replication.</text>
</comment>
<keyword evidence="8" id="KW-0004">4Fe-4S</keyword>
<dbReference type="GO" id="GO:0046872">
    <property type="term" value="F:metal ion binding"/>
    <property type="evidence" value="ECO:0007669"/>
    <property type="project" value="UniProtKB-KW"/>
</dbReference>
<evidence type="ECO:0000256" key="6">
    <source>
        <dbReference type="ARBA" id="ARBA00010429"/>
    </source>
</evidence>
<dbReference type="GO" id="GO:0050311">
    <property type="term" value="F:sulfite reductase (ferredoxin) activity"/>
    <property type="evidence" value="ECO:0007669"/>
    <property type="project" value="UniProtKB-EC"/>
</dbReference>
<evidence type="ECO:0000256" key="5">
    <source>
        <dbReference type="ARBA" id="ARBA00004595"/>
    </source>
</evidence>
<dbReference type="InterPro" id="IPR011787">
    <property type="entry name" value="SiR_ferredoxin-dep"/>
</dbReference>
<organism evidence="20">
    <name type="scientific">Polytomella parva</name>
    <dbReference type="NCBI Taxonomy" id="51329"/>
    <lineage>
        <taxon>Eukaryota</taxon>
        <taxon>Viridiplantae</taxon>
        <taxon>Chlorophyta</taxon>
        <taxon>core chlorophytes</taxon>
        <taxon>Chlorophyceae</taxon>
        <taxon>CS clade</taxon>
        <taxon>Chlamydomonadales</taxon>
        <taxon>Chlamydomonadaceae</taxon>
        <taxon>Polytomella</taxon>
    </lineage>
</organism>
<dbReference type="GO" id="GO:0000103">
    <property type="term" value="P:sulfate assimilation"/>
    <property type="evidence" value="ECO:0007669"/>
    <property type="project" value="TreeGrafter"/>
</dbReference>
<feature type="domain" description="Nitrite/Sulfite reductase ferredoxin-like" evidence="19">
    <location>
        <begin position="109"/>
        <end position="167"/>
    </location>
</feature>
<comment type="cofactor">
    <cofactor evidence="2">
        <name>[4Fe-4S] cluster</name>
        <dbReference type="ChEBI" id="CHEBI:49883"/>
    </cofactor>
</comment>
<evidence type="ECO:0000313" key="20">
    <source>
        <dbReference type="EMBL" id="CAD8766765.1"/>
    </source>
</evidence>
<feature type="domain" description="Nitrite/Sulfite reductase ferredoxin-like" evidence="19">
    <location>
        <begin position="407"/>
        <end position="469"/>
    </location>
</feature>
<dbReference type="InterPro" id="IPR045169">
    <property type="entry name" value="NO2/SO3_Rdtase_4Fe4S_prot"/>
</dbReference>
<reference evidence="20" key="1">
    <citation type="submission" date="2021-01" db="EMBL/GenBank/DDBJ databases">
        <authorList>
            <person name="Corre E."/>
            <person name="Pelletier E."/>
            <person name="Niang G."/>
            <person name="Scheremetjew M."/>
            <person name="Finn R."/>
            <person name="Kale V."/>
            <person name="Holt S."/>
            <person name="Cochrane G."/>
            <person name="Meng A."/>
            <person name="Brown T."/>
            <person name="Cohen L."/>
        </authorList>
    </citation>
    <scope>NUCLEOTIDE SEQUENCE</scope>
    <source>
        <strain evidence="20">SAG 63-3</strain>
    </source>
</reference>
<feature type="region of interest" description="Disordered" evidence="17">
    <location>
        <begin position="620"/>
        <end position="642"/>
    </location>
</feature>
<evidence type="ECO:0000259" key="18">
    <source>
        <dbReference type="Pfam" id="PF01077"/>
    </source>
</evidence>
<comment type="subunit">
    <text evidence="15">Monomer. Interacts with ferredoxin.</text>
</comment>
<dbReference type="FunFam" id="3.30.413.10:FF:000008">
    <property type="entry name" value="Sulfite reductase [ferredoxin], chloroplastic"/>
    <property type="match status" value="1"/>
</dbReference>
<dbReference type="AlphaFoldDB" id="A0A7S0UMK6"/>
<dbReference type="InterPro" id="IPR036136">
    <property type="entry name" value="Nit/Sulf_reduc_fer-like_dom_sf"/>
</dbReference>
<dbReference type="GO" id="GO:0020037">
    <property type="term" value="F:heme binding"/>
    <property type="evidence" value="ECO:0007669"/>
    <property type="project" value="InterPro"/>
</dbReference>
<dbReference type="NCBIfam" id="NF010029">
    <property type="entry name" value="PRK13504.1"/>
    <property type="match status" value="1"/>
</dbReference>
<dbReference type="GO" id="GO:0042644">
    <property type="term" value="C:chloroplast nucleoid"/>
    <property type="evidence" value="ECO:0007669"/>
    <property type="project" value="UniProtKB-SubCell"/>
</dbReference>
<feature type="domain" description="Nitrite/sulphite reductase 4Fe-4S" evidence="18">
    <location>
        <begin position="486"/>
        <end position="618"/>
    </location>
</feature>
<dbReference type="InterPro" id="IPR006067">
    <property type="entry name" value="NO2/SO3_Rdtase_4Fe4S_dom"/>
</dbReference>
<dbReference type="PROSITE" id="PS00365">
    <property type="entry name" value="NIR_SIR"/>
    <property type="match status" value="1"/>
</dbReference>
<comment type="subcellular location">
    <subcellularLocation>
        <location evidence="5">Plastid</location>
        <location evidence="5">Chloroplast stroma</location>
        <location evidence="5">Chloroplast nucleoid</location>
    </subcellularLocation>
</comment>
<dbReference type="SUPFAM" id="SSF55124">
    <property type="entry name" value="Nitrite/Sulfite reductase N-terminal domain-like"/>
    <property type="match status" value="2"/>
</dbReference>
<dbReference type="Gene3D" id="3.30.413.10">
    <property type="entry name" value="Sulfite Reductase Hemoprotein, domain 1"/>
    <property type="match status" value="2"/>
</dbReference>
<evidence type="ECO:0000259" key="19">
    <source>
        <dbReference type="Pfam" id="PF03460"/>
    </source>
</evidence>
<dbReference type="EC" id="1.8.7.1" evidence="7"/>
<evidence type="ECO:0000256" key="9">
    <source>
        <dbReference type="ARBA" id="ARBA00022617"/>
    </source>
</evidence>
<evidence type="ECO:0000256" key="13">
    <source>
        <dbReference type="ARBA" id="ARBA00023004"/>
    </source>
</evidence>
<dbReference type="GO" id="GO:0009337">
    <property type="term" value="C:sulfite reductase complex (NADPH)"/>
    <property type="evidence" value="ECO:0007669"/>
    <property type="project" value="TreeGrafter"/>
</dbReference>
<evidence type="ECO:0000256" key="1">
    <source>
        <dbReference type="ARBA" id="ARBA00001929"/>
    </source>
</evidence>
<dbReference type="GO" id="GO:0051539">
    <property type="term" value="F:4 iron, 4 sulfur cluster binding"/>
    <property type="evidence" value="ECO:0007669"/>
    <property type="project" value="UniProtKB-KW"/>
</dbReference>
<keyword evidence="12" id="KW-0560">Oxidoreductase</keyword>
<gene>
    <name evidence="20" type="ORF">PPAR00522_LOCUS3157</name>
</gene>